<dbReference type="InterPro" id="IPR002575">
    <property type="entry name" value="Aminoglycoside_PTrfase"/>
</dbReference>
<dbReference type="KEGG" id="mon:G8E03_14760"/>
<dbReference type="Gene3D" id="3.90.1200.10">
    <property type="match status" value="1"/>
</dbReference>
<evidence type="ECO:0000259" key="1">
    <source>
        <dbReference type="Pfam" id="PF01636"/>
    </source>
</evidence>
<dbReference type="Pfam" id="PF01636">
    <property type="entry name" value="APH"/>
    <property type="match status" value="1"/>
</dbReference>
<protein>
    <submittedName>
        <fullName evidence="2">Phosphotransferase</fullName>
    </submittedName>
</protein>
<dbReference type="Gene3D" id="3.30.200.20">
    <property type="entry name" value="Phosphorylase Kinase, domain 1"/>
    <property type="match status" value="1"/>
</dbReference>
<keyword evidence="2" id="KW-0808">Transferase</keyword>
<feature type="domain" description="Aminoglycoside phosphotransferase" evidence="1">
    <location>
        <begin position="25"/>
        <end position="240"/>
    </location>
</feature>
<dbReference type="SUPFAM" id="SSF56112">
    <property type="entry name" value="Protein kinase-like (PK-like)"/>
    <property type="match status" value="1"/>
</dbReference>
<dbReference type="EMBL" id="CP049811">
    <property type="protein sequence ID" value="QIK41909.1"/>
    <property type="molecule type" value="Genomic_DNA"/>
</dbReference>
<dbReference type="InterPro" id="IPR011009">
    <property type="entry name" value="Kinase-like_dom_sf"/>
</dbReference>
<sequence length="328" mass="36176">MTNNRHRLIRRFLTDIGWGDARLDPLAGDASNRRYLRVQGERAAVLMDAPRERGEDTAPFVQVTRLLRDRCFSAPEIIASDPENGFLLLEDLGDDLFARAVAQQDEVTLYAAAVDMLVELQASPAPASLPRYDAATCCREARLLTQWYIPGAGGTGDEAELDALIHAACAPWLDANVVVLRDFHAENLIWLPQRQGTARVGLLDYQDALAGHPAYDLVSLLEDARRDTSPALRSAMIARFVQATGTDPDTFAAAYATYGAQRNIKILGIFARLSMRDGKPGYLNLMSRVWAHLQRDLRHPTLADLHAWVDANVPPPDADVQARIGAAR</sequence>
<dbReference type="RefSeq" id="WP_166193591.1">
    <property type="nucleotide sequence ID" value="NZ_CP049811.1"/>
</dbReference>
<keyword evidence="3" id="KW-1185">Reference proteome</keyword>
<evidence type="ECO:0000313" key="3">
    <source>
        <dbReference type="Proteomes" id="UP000500791"/>
    </source>
</evidence>
<reference evidence="2 3" key="1">
    <citation type="submission" date="2020-03" db="EMBL/GenBank/DDBJ databases">
        <title>Complete genome sequence of Monaibacterium sp. ALG8 with diverse plasmids.</title>
        <authorList>
            <person name="Sun C."/>
        </authorList>
    </citation>
    <scope>NUCLEOTIDE SEQUENCE [LARGE SCALE GENOMIC DNA]</scope>
    <source>
        <strain evidence="2 3">ALG8</strain>
    </source>
</reference>
<gene>
    <name evidence="2" type="ORF">G8E03_14760</name>
</gene>
<organism evidence="2 3">
    <name type="scientific">Pontivivens nitratireducens</name>
    <dbReference type="NCBI Taxonomy" id="2758038"/>
    <lineage>
        <taxon>Bacteria</taxon>
        <taxon>Pseudomonadati</taxon>
        <taxon>Pseudomonadota</taxon>
        <taxon>Alphaproteobacteria</taxon>
        <taxon>Rhodobacterales</taxon>
        <taxon>Paracoccaceae</taxon>
        <taxon>Pontivivens</taxon>
    </lineage>
</organism>
<dbReference type="Proteomes" id="UP000500791">
    <property type="component" value="Chromosome"/>
</dbReference>
<dbReference type="GO" id="GO:0016740">
    <property type="term" value="F:transferase activity"/>
    <property type="evidence" value="ECO:0007669"/>
    <property type="project" value="UniProtKB-KW"/>
</dbReference>
<accession>A0A6G7VPE1</accession>
<dbReference type="AlphaFoldDB" id="A0A6G7VPE1"/>
<proteinExistence type="predicted"/>
<evidence type="ECO:0000313" key="2">
    <source>
        <dbReference type="EMBL" id="QIK41909.1"/>
    </source>
</evidence>
<name>A0A6G7VPE1_9RHOB</name>